<accession>X0UBT9</accession>
<name>X0UBT9_9ZZZZ</name>
<dbReference type="EMBL" id="BARS01018807">
    <property type="protein sequence ID" value="GAF85940.1"/>
    <property type="molecule type" value="Genomic_DNA"/>
</dbReference>
<reference evidence="1" key="1">
    <citation type="journal article" date="2014" name="Front. Microbiol.">
        <title>High frequency of phylogenetically diverse reductive dehalogenase-homologous genes in deep subseafloor sedimentary metagenomes.</title>
        <authorList>
            <person name="Kawai M."/>
            <person name="Futagami T."/>
            <person name="Toyoda A."/>
            <person name="Takaki Y."/>
            <person name="Nishi S."/>
            <person name="Hori S."/>
            <person name="Arai W."/>
            <person name="Tsubouchi T."/>
            <person name="Morono Y."/>
            <person name="Uchiyama I."/>
            <person name="Ito T."/>
            <person name="Fujiyama A."/>
            <person name="Inagaki F."/>
            <person name="Takami H."/>
        </authorList>
    </citation>
    <scope>NUCLEOTIDE SEQUENCE</scope>
    <source>
        <strain evidence="1">Expedition CK06-06</strain>
    </source>
</reference>
<comment type="caution">
    <text evidence="1">The sequence shown here is derived from an EMBL/GenBank/DDBJ whole genome shotgun (WGS) entry which is preliminary data.</text>
</comment>
<sequence>MEELIDKSDLILPQYKQKLKECLRSFPEHFEKWFYSPSLPEDLYQGDIFLDVPVTLIDEDGGPIGGQAHVMLVSNSCDMQPSGSDCITVATIIDFQNFSREKPDSFSKDRWEDYLRSLTNNHITQYLYIPSGKTLRESIVRFDQLISINKEFILKKYNETRELRLLSLSQYGYYYFILKLTYHFSRREPGDVKREDD</sequence>
<dbReference type="AlphaFoldDB" id="X0UBT9"/>
<evidence type="ECO:0000313" key="1">
    <source>
        <dbReference type="EMBL" id="GAF85940.1"/>
    </source>
</evidence>
<protein>
    <submittedName>
        <fullName evidence="1">Uncharacterized protein</fullName>
    </submittedName>
</protein>
<organism evidence="1">
    <name type="scientific">marine sediment metagenome</name>
    <dbReference type="NCBI Taxonomy" id="412755"/>
    <lineage>
        <taxon>unclassified sequences</taxon>
        <taxon>metagenomes</taxon>
        <taxon>ecological metagenomes</taxon>
    </lineage>
</organism>
<proteinExistence type="predicted"/>
<gene>
    <name evidence="1" type="ORF">S01H1_30547</name>
</gene>